<dbReference type="AlphaFoldDB" id="A0A094JG28"/>
<feature type="coiled-coil region" evidence="1">
    <location>
        <begin position="244"/>
        <end position="285"/>
    </location>
</feature>
<evidence type="ECO:0000256" key="1">
    <source>
        <dbReference type="SAM" id="Coils"/>
    </source>
</evidence>
<reference evidence="3 4" key="1">
    <citation type="submission" date="2014-06" db="EMBL/GenBank/DDBJ databases">
        <title>Shewanella sp. YQH10.</title>
        <authorList>
            <person name="Liu Y."/>
            <person name="Zeng R."/>
        </authorList>
    </citation>
    <scope>NUCLEOTIDE SEQUENCE [LARGE SCALE GENOMIC DNA]</scope>
    <source>
        <strain evidence="3 4">YQH10</strain>
    </source>
</reference>
<dbReference type="OrthoDB" id="5760042at2"/>
<proteinExistence type="predicted"/>
<feature type="region of interest" description="Disordered" evidence="2">
    <location>
        <begin position="1"/>
        <end position="48"/>
    </location>
</feature>
<keyword evidence="1" id="KW-0175">Coiled coil</keyword>
<dbReference type="EMBL" id="JPEO01000003">
    <property type="protein sequence ID" value="KFZ38192.1"/>
    <property type="molecule type" value="Genomic_DNA"/>
</dbReference>
<dbReference type="Proteomes" id="UP000029264">
    <property type="component" value="Unassembled WGS sequence"/>
</dbReference>
<comment type="caution">
    <text evidence="3">The sequence shown here is derived from an EMBL/GenBank/DDBJ whole genome shotgun (WGS) entry which is preliminary data.</text>
</comment>
<evidence type="ECO:0000313" key="4">
    <source>
        <dbReference type="Proteomes" id="UP000029264"/>
    </source>
</evidence>
<keyword evidence="4" id="KW-1185">Reference proteome</keyword>
<accession>A0A094JG28</accession>
<gene>
    <name evidence="3" type="ORF">HR45_06745</name>
</gene>
<dbReference type="eggNOG" id="COG2604">
    <property type="taxonomic scope" value="Bacteria"/>
</dbReference>
<organism evidence="3 4">
    <name type="scientific">Shewanella mangrovi</name>
    <dbReference type="NCBI Taxonomy" id="1515746"/>
    <lineage>
        <taxon>Bacteria</taxon>
        <taxon>Pseudomonadati</taxon>
        <taxon>Pseudomonadota</taxon>
        <taxon>Gammaproteobacteria</taxon>
        <taxon>Alteromonadales</taxon>
        <taxon>Shewanellaceae</taxon>
        <taxon>Shewanella</taxon>
    </lineage>
</organism>
<evidence type="ECO:0000256" key="2">
    <source>
        <dbReference type="SAM" id="MobiDB-lite"/>
    </source>
</evidence>
<evidence type="ECO:0000313" key="3">
    <source>
        <dbReference type="EMBL" id="KFZ38192.1"/>
    </source>
</evidence>
<sequence length="342" mass="37015">MQIDTSPAVTESQLASESRVSTAATSATPQVNAATARPSSKLNKPSNSAQHAALSRWVSLAAIAKSMGQSEHSARTLQQLSRQLKSLDIQIQQTQQSPDVGKKVNQLVTAMKRQLQQGGVDNRLQGNDGATSGRLTKALTPKVDLLSPKPMDETVSIVMGRSGKAVSLVLPASASRNENLQTVSEAFAGHNIEVGVTERNALLFHASGDNRAALKEPWLMMGTGVRVAAGNPVAVSLSEEPHALDELQQLSQQNDARYQAYSQEIAKLQRNIQSALQGIESRRQQIMLRLQQVQRPPMSEEHLSEINGEVQQLLQRPQQNAVPMLISKANITRNLVSFSLGS</sequence>
<protein>
    <submittedName>
        <fullName evidence="3">Uncharacterized protein</fullName>
    </submittedName>
</protein>
<name>A0A094JG28_9GAMM</name>
<dbReference type="RefSeq" id="WP_037441006.1">
    <property type="nucleotide sequence ID" value="NZ_JPEO01000003.1"/>
</dbReference>
<dbReference type="STRING" id="1515746.HR45_06745"/>